<dbReference type="Pfam" id="PF00984">
    <property type="entry name" value="UDPG_MGDP_dh"/>
    <property type="match status" value="1"/>
</dbReference>
<dbReference type="PIRSF" id="PIRSF500133">
    <property type="entry name" value="UDPglc_DH_euk"/>
    <property type="match status" value="1"/>
</dbReference>
<dbReference type="InterPro" id="IPR012340">
    <property type="entry name" value="NA-bd_OB-fold"/>
</dbReference>
<keyword evidence="6" id="KW-0689">Ribosomal protein</keyword>
<keyword evidence="16" id="KW-1185">Reference proteome</keyword>
<evidence type="ECO:0000256" key="13">
    <source>
        <dbReference type="SAM" id="MobiDB-lite"/>
    </source>
</evidence>
<evidence type="ECO:0000256" key="5">
    <source>
        <dbReference type="ARBA" id="ARBA00015132"/>
    </source>
</evidence>
<evidence type="ECO:0000256" key="4">
    <source>
        <dbReference type="ARBA" id="ARBA00012954"/>
    </source>
</evidence>
<dbReference type="UniPathway" id="UPA00038">
    <property type="reaction ID" value="UER00491"/>
</dbReference>
<dbReference type="InterPro" id="IPR001732">
    <property type="entry name" value="UDP-Glc/GDP-Man_DH_N"/>
</dbReference>
<evidence type="ECO:0000256" key="9">
    <source>
        <dbReference type="ARBA" id="ARBA00023274"/>
    </source>
</evidence>
<feature type="binding site" evidence="12">
    <location>
        <begin position="227"/>
        <end position="232"/>
    </location>
    <ligand>
        <name>NAD(+)</name>
        <dbReference type="ChEBI" id="CHEBI:57540"/>
    </ligand>
</feature>
<dbReference type="GO" id="GO:0051287">
    <property type="term" value="F:NAD binding"/>
    <property type="evidence" value="ECO:0007669"/>
    <property type="project" value="InterPro"/>
</dbReference>
<dbReference type="InterPro" id="IPR014027">
    <property type="entry name" value="UDP-Glc/GDP-Man_DH_C"/>
</dbReference>
<dbReference type="PANTHER" id="PTHR11374:SF3">
    <property type="entry name" value="UDP-GLUCOSE 6-DEHYDROGENASE"/>
    <property type="match status" value="1"/>
</dbReference>
<keyword evidence="7" id="KW-0560">Oxidoreductase</keyword>
<dbReference type="SMART" id="SM00984">
    <property type="entry name" value="UDPG_MGDP_dh_C"/>
    <property type="match status" value="1"/>
</dbReference>
<evidence type="ECO:0000256" key="8">
    <source>
        <dbReference type="ARBA" id="ARBA00023027"/>
    </source>
</evidence>
<feature type="compositionally biased region" description="Polar residues" evidence="13">
    <location>
        <begin position="80"/>
        <end position="99"/>
    </location>
</feature>
<dbReference type="Pfam" id="PF16205">
    <property type="entry name" value="Ribosomal_S17_N"/>
    <property type="match status" value="1"/>
</dbReference>
<dbReference type="GO" id="GO:0003735">
    <property type="term" value="F:structural constituent of ribosome"/>
    <property type="evidence" value="ECO:0007669"/>
    <property type="project" value="InterPro"/>
</dbReference>
<feature type="active site" description="Nucleophile" evidence="11">
    <location>
        <position position="491"/>
    </location>
</feature>
<comment type="catalytic activity">
    <reaction evidence="10">
        <text>UDP-alpha-D-glucose + 2 NAD(+) + H2O = UDP-alpha-D-glucuronate + 2 NADH + 3 H(+)</text>
        <dbReference type="Rhea" id="RHEA:23596"/>
        <dbReference type="ChEBI" id="CHEBI:15377"/>
        <dbReference type="ChEBI" id="CHEBI:15378"/>
        <dbReference type="ChEBI" id="CHEBI:57540"/>
        <dbReference type="ChEBI" id="CHEBI:57945"/>
        <dbReference type="ChEBI" id="CHEBI:58052"/>
        <dbReference type="ChEBI" id="CHEBI:58885"/>
        <dbReference type="EC" id="1.1.1.22"/>
    </reaction>
</comment>
<dbReference type="NCBIfam" id="TIGR03026">
    <property type="entry name" value="NDP-sugDHase"/>
    <property type="match status" value="1"/>
</dbReference>
<dbReference type="InterPro" id="IPR036220">
    <property type="entry name" value="UDP-Glc/GDP-Man_DH_C_sf"/>
</dbReference>
<dbReference type="Pfam" id="PF03721">
    <property type="entry name" value="UDPG_MGDP_dh_N"/>
    <property type="match status" value="1"/>
</dbReference>
<dbReference type="GO" id="GO:0006412">
    <property type="term" value="P:translation"/>
    <property type="evidence" value="ECO:0007669"/>
    <property type="project" value="InterPro"/>
</dbReference>
<evidence type="ECO:0000259" key="14">
    <source>
        <dbReference type="SMART" id="SM00984"/>
    </source>
</evidence>
<dbReference type="CDD" id="cd00364">
    <property type="entry name" value="Ribosomal_uS17"/>
    <property type="match status" value="1"/>
</dbReference>
<accession>A0A7J6UNT4</accession>
<dbReference type="FunFam" id="1.20.5.100:FF:000001">
    <property type="entry name" value="UDP-glucose 6-dehydrogenase"/>
    <property type="match status" value="1"/>
</dbReference>
<evidence type="ECO:0000256" key="7">
    <source>
        <dbReference type="ARBA" id="ARBA00023002"/>
    </source>
</evidence>
<dbReference type="FunFam" id="3.40.50.720:FF:000032">
    <property type="entry name" value="UDP-glucose 6-dehydrogenase"/>
    <property type="match status" value="1"/>
</dbReference>
<dbReference type="GO" id="GO:0006065">
    <property type="term" value="P:UDP-glucuronate biosynthetic process"/>
    <property type="evidence" value="ECO:0007669"/>
    <property type="project" value="UniProtKB-UniPathway"/>
</dbReference>
<dbReference type="Gene3D" id="2.40.50.1000">
    <property type="match status" value="1"/>
</dbReference>
<feature type="binding site" evidence="12">
    <location>
        <position position="380"/>
    </location>
    <ligand>
        <name>NAD(+)</name>
        <dbReference type="ChEBI" id="CHEBI:57540"/>
    </ligand>
</feature>
<dbReference type="InterPro" id="IPR014026">
    <property type="entry name" value="UDP-Glc/GDP-Man_DH_dimer"/>
</dbReference>
<dbReference type="EC" id="1.1.1.22" evidence="4"/>
<dbReference type="Gene3D" id="1.20.5.100">
    <property type="entry name" value="Cytochrome c1, transmembrane anchor, C-terminal"/>
    <property type="match status" value="1"/>
</dbReference>
<dbReference type="SUPFAM" id="SSF48179">
    <property type="entry name" value="6-phosphogluconate dehydrogenase C-terminal domain-like"/>
    <property type="match status" value="1"/>
</dbReference>
<dbReference type="InterPro" id="IPR008927">
    <property type="entry name" value="6-PGluconate_DH-like_C_sf"/>
</dbReference>
<dbReference type="EMBL" id="JABANO010000761">
    <property type="protein sequence ID" value="KAF4758969.1"/>
    <property type="molecule type" value="Genomic_DNA"/>
</dbReference>
<dbReference type="InterPro" id="IPR036291">
    <property type="entry name" value="NAD(P)-bd_dom_sf"/>
</dbReference>
<feature type="region of interest" description="Disordered" evidence="13">
    <location>
        <begin position="80"/>
        <end position="116"/>
    </location>
</feature>
<evidence type="ECO:0000256" key="11">
    <source>
        <dbReference type="PIRSR" id="PIRSR500133-1"/>
    </source>
</evidence>
<evidence type="ECO:0000256" key="1">
    <source>
        <dbReference type="ARBA" id="ARBA00004701"/>
    </source>
</evidence>
<dbReference type="InterPro" id="IPR000266">
    <property type="entry name" value="Ribosomal_uS17"/>
</dbReference>
<evidence type="ECO:0000256" key="10">
    <source>
        <dbReference type="ARBA" id="ARBA00047473"/>
    </source>
</evidence>
<dbReference type="Proteomes" id="UP000553632">
    <property type="component" value="Unassembled WGS sequence"/>
</dbReference>
<dbReference type="GO" id="GO:1990904">
    <property type="term" value="C:ribonucleoprotein complex"/>
    <property type="evidence" value="ECO:0007669"/>
    <property type="project" value="UniProtKB-KW"/>
</dbReference>
<evidence type="ECO:0000256" key="3">
    <source>
        <dbReference type="ARBA" id="ARBA00010254"/>
    </source>
</evidence>
<dbReference type="FunFam" id="2.40.50.1000:FF:000004">
    <property type="entry name" value="40S ribosomal proteins S11"/>
    <property type="match status" value="1"/>
</dbReference>
<feature type="domain" description="UDP-glucose/GDP-mannose dehydrogenase C-terminal" evidence="14">
    <location>
        <begin position="547"/>
        <end position="660"/>
    </location>
</feature>
<proteinExistence type="inferred from homology"/>
<evidence type="ECO:0000313" key="16">
    <source>
        <dbReference type="Proteomes" id="UP000553632"/>
    </source>
</evidence>
<feature type="binding site" evidence="12">
    <location>
        <position position="561"/>
    </location>
    <ligand>
        <name>NAD(+)</name>
        <dbReference type="ChEBI" id="CHEBI:57540"/>
    </ligand>
</feature>
<feature type="binding site" evidence="12">
    <location>
        <begin position="346"/>
        <end position="347"/>
    </location>
    <ligand>
        <name>NAD(+)</name>
        <dbReference type="ChEBI" id="CHEBI:57540"/>
    </ligand>
</feature>
<dbReference type="GO" id="GO:0006024">
    <property type="term" value="P:glycosaminoglycan biosynthetic process"/>
    <property type="evidence" value="ECO:0007669"/>
    <property type="project" value="TreeGrafter"/>
</dbReference>
<dbReference type="SUPFAM" id="SSF51735">
    <property type="entry name" value="NAD(P)-binding Rossmann-fold domains"/>
    <property type="match status" value="1"/>
</dbReference>
<dbReference type="InterPro" id="IPR032440">
    <property type="entry name" value="Ribosomal_uS17_N"/>
</dbReference>
<name>A0A7J6UNT4_PEROL</name>
<dbReference type="AlphaFoldDB" id="A0A7J6UNT4"/>
<dbReference type="GO" id="GO:0005634">
    <property type="term" value="C:nucleus"/>
    <property type="evidence" value="ECO:0007669"/>
    <property type="project" value="TreeGrafter"/>
</dbReference>
<sequence>MTAVNYACGDGPVYLAEETYRNFVPRSWIVARVYAHKLKGSQNKKSASIAPLLSTARNHCRALDVLLNIARERLEADGASNTDSICTNDGSSTNRSSCAESVRCPPSSTRSSPRPAPLLVPPAAFQDPIGNCLVFNPFALHALRRAYEMLAGWYPPGSLTLPKPDSSGRYHHQQQLRPPNHLHDDGHCKLPRDSLLATIMTKVPEVDVRAVDSPIRDICTTRICCIGAGYVGGPTMAMIAHKCPHIQVCVVDLSAPRIAAWNSDRLPIYEPGLAEIVKECRGRNLHFSTNVAAAIADCDIIFVSVNTPTKKQGQGAGRAANLAPWEGAGRTIAAHSRGPKIIIEKSTVPVRTAAALQRVLDGQGTSQKYVILSNPEFLAEGTAMSDLANPDRVLIGGPQNADGRFAIDVVVGVYACWVPRERIITTNLWSSELSKLVANAFLAQRVSSINAISMLCEKTGADVNEVAHAIGTDSRIGPKFLNASVGFGGSCFQKDILNLVYLCEQFNLPEVARYWRQVVEMNDLQKTHFVQTIINSMFNTVQGKKICILGFAFKKDTGDTRETAALSVCAQLMHDGAVLHVYDPQVTREQALLEFSDHDMSFDFDKQFVTAADPSSAARDSHAIVVLTEWDMFKDLPYEEYFKTMIKPAFIFDGRNILNHQNLIQTGFEVHAIGKALRNRGFSKGHYMATPRSVTDSPELGIGLPLPFASMSIHVMDLHVVNTPTTCARLDPIDIHPRLIMADQHEKAFQKQDAVFLGNKRALKTKKGLRWFKNVGLGFQTPKEAIEGTYIDKKCPFTGNASIRGRIFRGMVISNKMERTIVVRRHYLHYIKKYNRFEKRHSNTAVHCSPCFEAKEGDIVTCGQCRPLSKTVRFNVLKLEKNQIFGTAKKQFRLF</sequence>
<feature type="compositionally biased region" description="Low complexity" evidence="13">
    <location>
        <begin position="101"/>
        <end position="113"/>
    </location>
</feature>
<dbReference type="Pfam" id="PF00366">
    <property type="entry name" value="Ribosomal_S17"/>
    <property type="match status" value="1"/>
</dbReference>
<dbReference type="GO" id="GO:0003979">
    <property type="term" value="F:UDP-glucose 6-dehydrogenase activity"/>
    <property type="evidence" value="ECO:0007669"/>
    <property type="project" value="UniProtKB-EC"/>
</dbReference>
<comment type="pathway">
    <text evidence="1">Nucleotide-sugar biosynthesis; UDP-alpha-D-glucuronate biosynthesis; UDP-alpha-D-glucuronate from UDP-alpha-D-glucose: step 1/1.</text>
</comment>
<gene>
    <name evidence="15" type="ORF">FOZ63_011706</name>
</gene>
<dbReference type="PIRSF" id="PIRSF000124">
    <property type="entry name" value="UDPglc_GDPman_dh"/>
    <property type="match status" value="1"/>
</dbReference>
<dbReference type="SUPFAM" id="SSF52413">
    <property type="entry name" value="UDP-glucose/GDP-mannose dehydrogenase C-terminal domain"/>
    <property type="match status" value="1"/>
</dbReference>
<protein>
    <recommendedName>
        <fullName evidence="5">UDP-glucose 6-dehydrogenase</fullName>
        <ecNumber evidence="4">1.1.1.22</ecNumber>
    </recommendedName>
</protein>
<dbReference type="PRINTS" id="PR00973">
    <property type="entry name" value="RIBOSOMALS17"/>
</dbReference>
<dbReference type="GO" id="GO:0005840">
    <property type="term" value="C:ribosome"/>
    <property type="evidence" value="ECO:0007669"/>
    <property type="project" value="UniProtKB-KW"/>
</dbReference>
<dbReference type="InterPro" id="IPR028333">
    <property type="entry name" value="Ribosomal_uS17_arc/euk"/>
</dbReference>
<dbReference type="InterPro" id="IPR017476">
    <property type="entry name" value="UDP-Glc/GDP-Man"/>
</dbReference>
<feature type="region of interest" description="Disordered" evidence="13">
    <location>
        <begin position="164"/>
        <end position="184"/>
    </location>
</feature>
<organism evidence="15 16">
    <name type="scientific">Perkinsus olseni</name>
    <name type="common">Perkinsus atlanticus</name>
    <dbReference type="NCBI Taxonomy" id="32597"/>
    <lineage>
        <taxon>Eukaryota</taxon>
        <taxon>Sar</taxon>
        <taxon>Alveolata</taxon>
        <taxon>Perkinsozoa</taxon>
        <taxon>Perkinsea</taxon>
        <taxon>Perkinsida</taxon>
        <taxon>Perkinsidae</taxon>
        <taxon>Perkinsus</taxon>
    </lineage>
</organism>
<evidence type="ECO:0000313" key="15">
    <source>
        <dbReference type="EMBL" id="KAF4758969.1"/>
    </source>
</evidence>
<dbReference type="SUPFAM" id="SSF50249">
    <property type="entry name" value="Nucleic acid-binding proteins"/>
    <property type="match status" value="1"/>
</dbReference>
<keyword evidence="9" id="KW-0687">Ribonucleoprotein</keyword>
<feature type="binding site" evidence="12">
    <location>
        <position position="252"/>
    </location>
    <ligand>
        <name>NAD(+)</name>
        <dbReference type="ChEBI" id="CHEBI:57540"/>
    </ligand>
</feature>
<evidence type="ECO:0000256" key="12">
    <source>
        <dbReference type="PIRSR" id="PIRSR500133-3"/>
    </source>
</evidence>
<dbReference type="PANTHER" id="PTHR11374">
    <property type="entry name" value="UDP-GLUCOSE DEHYDROGENASE/UDP-MANNAC DEHYDROGENASE"/>
    <property type="match status" value="1"/>
</dbReference>
<evidence type="ECO:0000256" key="6">
    <source>
        <dbReference type="ARBA" id="ARBA00022980"/>
    </source>
</evidence>
<dbReference type="NCBIfam" id="TIGR03630">
    <property type="entry name" value="uS17_arch"/>
    <property type="match status" value="1"/>
</dbReference>
<reference evidence="15 16" key="1">
    <citation type="submission" date="2020-04" db="EMBL/GenBank/DDBJ databases">
        <title>Perkinsus olseni comparative genomics.</title>
        <authorList>
            <person name="Bogema D.R."/>
        </authorList>
    </citation>
    <scope>NUCLEOTIDE SEQUENCE [LARGE SCALE GENOMIC DNA]</scope>
    <source>
        <strain evidence="15 16">ATCC PRA-207</strain>
    </source>
</reference>
<dbReference type="Pfam" id="PF03720">
    <property type="entry name" value="UDPG_MGDP_dh_C"/>
    <property type="match status" value="1"/>
</dbReference>
<feature type="binding site" evidence="12">
    <location>
        <begin position="491"/>
        <end position="494"/>
    </location>
    <ligand>
        <name>NAD(+)</name>
        <dbReference type="ChEBI" id="CHEBI:57540"/>
    </ligand>
</feature>
<feature type="binding site" evidence="12">
    <location>
        <begin position="305"/>
        <end position="309"/>
    </location>
    <ligand>
        <name>NAD(+)</name>
        <dbReference type="ChEBI" id="CHEBI:57540"/>
    </ligand>
</feature>
<comment type="similarity">
    <text evidence="2">Belongs to the UDP-glucose/GDP-mannose dehydrogenase family.</text>
</comment>
<comment type="caution">
    <text evidence="15">The sequence shown here is derived from an EMBL/GenBank/DDBJ whole genome shotgun (WGS) entry which is preliminary data.</text>
</comment>
<dbReference type="Gene3D" id="3.40.50.720">
    <property type="entry name" value="NAD(P)-binding Rossmann-like Domain"/>
    <property type="match status" value="2"/>
</dbReference>
<comment type="similarity">
    <text evidence="3">Belongs to the universal ribosomal protein uS17 family.</text>
</comment>
<keyword evidence="8 12" id="KW-0520">NAD</keyword>
<evidence type="ECO:0000256" key="2">
    <source>
        <dbReference type="ARBA" id="ARBA00006601"/>
    </source>
</evidence>
<dbReference type="FunFam" id="3.40.50.720:FF:000114">
    <property type="entry name" value="UDP-glucose 6-dehydrogenase"/>
    <property type="match status" value="1"/>
</dbReference>
<feature type="binding site" evidence="12">
    <location>
        <position position="257"/>
    </location>
    <ligand>
        <name>NAD(+)</name>
        <dbReference type="ChEBI" id="CHEBI:57540"/>
    </ligand>
</feature>
<dbReference type="InterPro" id="IPR028356">
    <property type="entry name" value="UDPglc_DH_euk"/>
</dbReference>